<dbReference type="EMBL" id="UINC01049851">
    <property type="protein sequence ID" value="SVB62119.1"/>
    <property type="molecule type" value="Genomic_DNA"/>
</dbReference>
<evidence type="ECO:0008006" key="2">
    <source>
        <dbReference type="Google" id="ProtNLM"/>
    </source>
</evidence>
<sequence>MYNVGGIPHLEWNGDSSTIGGYPNGTWQGLYPNFAAIIDTFMTNQTPYAIGISGEYNGSQVNFDIELLLDDDRSPNNMYLELFVAEDSIYSYWGAIDEYHNARNVARRYITKSTSQKLPISISASGESETFSGSFEMSEAWVDSNIKIIAIVQDLDMYQVFQAATKNIMNLNPDSDGDGFDYLYDNCPNIYNPDQLDADDDGVGDVCDPCNQLVNILGNVNLDASGDDYIPIIDVADILAFTDLLNNTGLPPNDCQQVDLLADGTINDWDLIVLIDLVMAGGN</sequence>
<reference evidence="1" key="1">
    <citation type="submission" date="2018-05" db="EMBL/GenBank/DDBJ databases">
        <authorList>
            <person name="Lanie J.A."/>
            <person name="Ng W.-L."/>
            <person name="Kazmierczak K.M."/>
            <person name="Andrzejewski T.M."/>
            <person name="Davidsen T.M."/>
            <person name="Wayne K.J."/>
            <person name="Tettelin H."/>
            <person name="Glass J.I."/>
            <person name="Rusch D."/>
            <person name="Podicherti R."/>
            <person name="Tsui H.-C.T."/>
            <person name="Winkler M.E."/>
        </authorList>
    </citation>
    <scope>NUCLEOTIDE SEQUENCE</scope>
</reference>
<name>A0A382FHI0_9ZZZZ</name>
<dbReference type="Gene3D" id="4.10.1080.10">
    <property type="entry name" value="TSP type-3 repeat"/>
    <property type="match status" value="1"/>
</dbReference>
<dbReference type="InterPro" id="IPR028974">
    <property type="entry name" value="TSP_type-3_rpt"/>
</dbReference>
<evidence type="ECO:0000313" key="1">
    <source>
        <dbReference type="EMBL" id="SVB62119.1"/>
    </source>
</evidence>
<dbReference type="SUPFAM" id="SSF103647">
    <property type="entry name" value="TSP type-3 repeat"/>
    <property type="match status" value="1"/>
</dbReference>
<dbReference type="GO" id="GO:0005509">
    <property type="term" value="F:calcium ion binding"/>
    <property type="evidence" value="ECO:0007669"/>
    <property type="project" value="InterPro"/>
</dbReference>
<dbReference type="NCBIfam" id="NF045500">
    <property type="entry name" value="Omp28_seleno"/>
    <property type="match status" value="1"/>
</dbReference>
<proteinExistence type="predicted"/>
<accession>A0A382FHI0</accession>
<gene>
    <name evidence="1" type="ORF">METZ01_LOCUS214973</name>
</gene>
<protein>
    <recommendedName>
        <fullName evidence="2">Dockerin domain-containing protein</fullName>
    </recommendedName>
</protein>
<dbReference type="AlphaFoldDB" id="A0A382FHI0"/>
<organism evidence="1">
    <name type="scientific">marine metagenome</name>
    <dbReference type="NCBI Taxonomy" id="408172"/>
    <lineage>
        <taxon>unclassified sequences</taxon>
        <taxon>metagenomes</taxon>
        <taxon>ecological metagenomes</taxon>
    </lineage>
</organism>